<evidence type="ECO:0000256" key="1">
    <source>
        <dbReference type="SAM" id="MobiDB-lite"/>
    </source>
</evidence>
<proteinExistence type="predicted"/>
<feature type="compositionally biased region" description="Low complexity" evidence="1">
    <location>
        <begin position="128"/>
        <end position="144"/>
    </location>
</feature>
<dbReference type="AlphaFoldDB" id="M2ZCD9"/>
<evidence type="ECO:0000313" key="2">
    <source>
        <dbReference type="EMBL" id="EME76749.1"/>
    </source>
</evidence>
<gene>
    <name evidence="2" type="ORF">MYCFIDRAFT_180737</name>
</gene>
<name>M2ZCD9_PSEFD</name>
<dbReference type="KEGG" id="pfj:MYCFIDRAFT_180737"/>
<sequence>MATIFRHYCDLPADNLDQLLPRIGNLGVYFQRLVPFCYSRREARRGQGKGKGPRGASDSFDPASISRLTNWTDVSTALTFWAFTFDNSHNPQPGEQQHSHAGILHRATQTTLLLHVSGNGEKKETTSHSRTIHTTDTTTSPTTTMERLKEWLSPPTQVQSCYCTIIKVDNEYATLFAALAFTFFCTTVVLSLADLNSPTDASVTATQQYTFSYIAEVASDALNDLSEAIVRLLTIAYECILKPYPFISNAAKRNLAGIYEAVSTWLGTARARTQSNEPTPSTIQSSEPEAPPEAPEAQKLEELEYVLLDGATARASQKDKLVGAAEKSRENERTFTTSEARGAYGVYIDGLLRTALGTGQDWKRSNDTYVFLTNPATARVLVIALDVWAFPDLLASKVGMTLMWLSLQMPRNMTASRSRSQNMQAKLAARELHEPTEGWECWMSPARQRMLPETPPPNPTLLSLLRDEFFGAPYATPQAIAVAMILQNSSIASQPPASRLRFCNYPTPLYILAWHGITPFKFILVANCYAESSLSDSPRHACLTTSRPNSADTTNLATAVSRETWSNRSIARTHTSRTPAHILLEVFNDSHGALKLPVLQCKPEAFGASISRRGEGGSCTPHLVMAFRHNSFDDCELPSIYGHLSDSGGSIRLNGRSIIHGDGMWWRKSNSVRRGSRQASGTVLMECKICGGDRKNTEEVTFEEVLKIFHFPGLCFFEARGPLMIFANRDVVDHLRRRLPDNRACKMEKNNSEICIEEVSNRGQHPIGEISIPLLESASPCQHPIDESASPRRS</sequence>
<dbReference type="EMBL" id="KB446576">
    <property type="protein sequence ID" value="EME76749.1"/>
    <property type="molecule type" value="Genomic_DNA"/>
</dbReference>
<protein>
    <submittedName>
        <fullName evidence="2">Uncharacterized protein</fullName>
    </submittedName>
</protein>
<feature type="compositionally biased region" description="Polar residues" evidence="1">
    <location>
        <begin position="271"/>
        <end position="286"/>
    </location>
</feature>
<dbReference type="RefSeq" id="XP_007932662.1">
    <property type="nucleotide sequence ID" value="XM_007934471.1"/>
</dbReference>
<feature type="region of interest" description="Disordered" evidence="1">
    <location>
        <begin position="120"/>
        <end position="144"/>
    </location>
</feature>
<feature type="region of interest" description="Disordered" evidence="1">
    <location>
        <begin position="43"/>
        <end position="62"/>
    </location>
</feature>
<dbReference type="HOGENOM" id="CLU_353776_0_0_1"/>
<organism evidence="2 3">
    <name type="scientific">Pseudocercospora fijiensis (strain CIRAD86)</name>
    <name type="common">Black leaf streak disease fungus</name>
    <name type="synonym">Mycosphaerella fijiensis</name>
    <dbReference type="NCBI Taxonomy" id="383855"/>
    <lineage>
        <taxon>Eukaryota</taxon>
        <taxon>Fungi</taxon>
        <taxon>Dikarya</taxon>
        <taxon>Ascomycota</taxon>
        <taxon>Pezizomycotina</taxon>
        <taxon>Dothideomycetes</taxon>
        <taxon>Dothideomycetidae</taxon>
        <taxon>Mycosphaerellales</taxon>
        <taxon>Mycosphaerellaceae</taxon>
        <taxon>Pseudocercospora</taxon>
    </lineage>
</organism>
<evidence type="ECO:0000313" key="3">
    <source>
        <dbReference type="Proteomes" id="UP000016932"/>
    </source>
</evidence>
<reference evidence="2 3" key="1">
    <citation type="journal article" date="2012" name="PLoS Pathog.">
        <title>Diverse lifestyles and strategies of plant pathogenesis encoded in the genomes of eighteen Dothideomycetes fungi.</title>
        <authorList>
            <person name="Ohm R.A."/>
            <person name="Feau N."/>
            <person name="Henrissat B."/>
            <person name="Schoch C.L."/>
            <person name="Horwitz B.A."/>
            <person name="Barry K.W."/>
            <person name="Condon B.J."/>
            <person name="Copeland A.C."/>
            <person name="Dhillon B."/>
            <person name="Glaser F."/>
            <person name="Hesse C.N."/>
            <person name="Kosti I."/>
            <person name="LaButti K."/>
            <person name="Lindquist E.A."/>
            <person name="Lucas S."/>
            <person name="Salamov A.A."/>
            <person name="Bradshaw R.E."/>
            <person name="Ciuffetti L."/>
            <person name="Hamelin R.C."/>
            <person name="Kema G.H.J."/>
            <person name="Lawrence C."/>
            <person name="Scott J.A."/>
            <person name="Spatafora J.W."/>
            <person name="Turgeon B.G."/>
            <person name="de Wit P.J.G.M."/>
            <person name="Zhong S."/>
            <person name="Goodwin S.B."/>
            <person name="Grigoriev I.V."/>
        </authorList>
    </citation>
    <scope>NUCLEOTIDE SEQUENCE [LARGE SCALE GENOMIC DNA]</scope>
    <source>
        <strain evidence="2 3">CIRAD86</strain>
    </source>
</reference>
<dbReference type="OrthoDB" id="10644036at2759"/>
<accession>M2ZCD9</accession>
<feature type="region of interest" description="Disordered" evidence="1">
    <location>
        <begin position="271"/>
        <end position="296"/>
    </location>
</feature>
<dbReference type="GeneID" id="19334497"/>
<keyword evidence="3" id="KW-1185">Reference proteome</keyword>
<dbReference type="VEuPathDB" id="FungiDB:MYCFIDRAFT_180737"/>
<dbReference type="Proteomes" id="UP000016932">
    <property type="component" value="Unassembled WGS sequence"/>
</dbReference>